<reference evidence="4 5" key="1">
    <citation type="submission" date="2017-05" db="EMBL/GenBank/DDBJ databases">
        <title>Genome sequence for an aflatoxigenic pathogen of Argentinian peanut, Aspergillus arachidicola.</title>
        <authorList>
            <person name="Moore G."/>
            <person name="Beltz S.B."/>
            <person name="Mack B.M."/>
        </authorList>
    </citation>
    <scope>NUCLEOTIDE SEQUENCE [LARGE SCALE GENOMIC DNA]</scope>
    <source>
        <strain evidence="4 5">CBS 117610</strain>
    </source>
</reference>
<evidence type="ECO:0000256" key="2">
    <source>
        <dbReference type="ARBA" id="ARBA00035112"/>
    </source>
</evidence>
<gene>
    <name evidence="4" type="ORF">AARAC_001826</name>
</gene>
<sequence length="366" mass="43000">MHVVMSAMHSKVRHHCISQSSLTHPEVWSERTPFLRSIERTFYRSKFRSWLGIPSGVIMSPSTETDSESSPRPSFEIEKQNLLEQGLLKRESKRRPLFSHIGTLYIVNCFLIFMVIVLARELWKKPQDPSLQIYSPANDVVEYIPQQHFRAALFNQTEYMGFPTDETDELWSDLYNFGISTITEDEAKKLHTPTIPIFGTKKYLIQLDVWHELHCLNDLRKTLYPERYTMDSLDSLKFPNGTINRDTDMFRHWDHCIDSIRQALMCHADVSPIPFHINVPARKGIFPRLATTHTCRNFTKIQEWARERFAGEWRVELEPEEAQYVIDTAGFSQDPEEDIQFLYDLFPGDKFFKYWREHPYNGGDGL</sequence>
<dbReference type="Proteomes" id="UP000231358">
    <property type="component" value="Unassembled WGS sequence"/>
</dbReference>
<evidence type="ECO:0000313" key="4">
    <source>
        <dbReference type="EMBL" id="PIG83905.1"/>
    </source>
</evidence>
<keyword evidence="3" id="KW-0812">Transmembrane</keyword>
<keyword evidence="3" id="KW-0472">Membrane</keyword>
<name>A0A2G7FUF2_9EURO</name>
<dbReference type="PANTHER" id="PTHR33365:SF4">
    <property type="entry name" value="CYCLOCHLOROTINE BIOSYNTHESIS PROTEIN O"/>
    <property type="match status" value="1"/>
</dbReference>
<comment type="pathway">
    <text evidence="1">Mycotoxin biosynthesis.</text>
</comment>
<protein>
    <recommendedName>
        <fullName evidence="6">Tat pathway signal sequence</fullName>
    </recommendedName>
</protein>
<comment type="caution">
    <text evidence="4">The sequence shown here is derived from an EMBL/GenBank/DDBJ whole genome shotgun (WGS) entry which is preliminary data.</text>
</comment>
<accession>A0A2G7FUF2</accession>
<keyword evidence="3" id="KW-1133">Transmembrane helix</keyword>
<keyword evidence="5" id="KW-1185">Reference proteome</keyword>
<dbReference type="GO" id="GO:0043386">
    <property type="term" value="P:mycotoxin biosynthetic process"/>
    <property type="evidence" value="ECO:0007669"/>
    <property type="project" value="InterPro"/>
</dbReference>
<evidence type="ECO:0000256" key="3">
    <source>
        <dbReference type="SAM" id="Phobius"/>
    </source>
</evidence>
<dbReference type="EMBL" id="NEXV01000422">
    <property type="protein sequence ID" value="PIG83905.1"/>
    <property type="molecule type" value="Genomic_DNA"/>
</dbReference>
<dbReference type="STRING" id="656916.A0A2G7FUF2"/>
<dbReference type="Pfam" id="PF11807">
    <property type="entry name" value="UstYa"/>
    <property type="match status" value="1"/>
</dbReference>
<evidence type="ECO:0000256" key="1">
    <source>
        <dbReference type="ARBA" id="ARBA00004685"/>
    </source>
</evidence>
<proteinExistence type="inferred from homology"/>
<dbReference type="InterPro" id="IPR021765">
    <property type="entry name" value="UstYa-like"/>
</dbReference>
<dbReference type="AlphaFoldDB" id="A0A2G7FUF2"/>
<organism evidence="4 5">
    <name type="scientific">Aspergillus arachidicola</name>
    <dbReference type="NCBI Taxonomy" id="656916"/>
    <lineage>
        <taxon>Eukaryota</taxon>
        <taxon>Fungi</taxon>
        <taxon>Dikarya</taxon>
        <taxon>Ascomycota</taxon>
        <taxon>Pezizomycotina</taxon>
        <taxon>Eurotiomycetes</taxon>
        <taxon>Eurotiomycetidae</taxon>
        <taxon>Eurotiales</taxon>
        <taxon>Aspergillaceae</taxon>
        <taxon>Aspergillus</taxon>
        <taxon>Aspergillus subgen. Circumdati</taxon>
    </lineage>
</organism>
<evidence type="ECO:0000313" key="5">
    <source>
        <dbReference type="Proteomes" id="UP000231358"/>
    </source>
</evidence>
<feature type="transmembrane region" description="Helical" evidence="3">
    <location>
        <begin position="97"/>
        <end position="119"/>
    </location>
</feature>
<dbReference type="PANTHER" id="PTHR33365">
    <property type="entry name" value="YALI0B05434P"/>
    <property type="match status" value="1"/>
</dbReference>
<comment type="similarity">
    <text evidence="2">Belongs to the ustYa family.</text>
</comment>
<evidence type="ECO:0008006" key="6">
    <source>
        <dbReference type="Google" id="ProtNLM"/>
    </source>
</evidence>